<reference evidence="2" key="2">
    <citation type="submission" date="2022-10" db="UniProtKB">
        <authorList>
            <consortium name="EnsemblMetazoa"/>
        </authorList>
    </citation>
    <scope>IDENTIFICATION</scope>
    <source>
        <strain evidence="2">LVP_AGWG</strain>
    </source>
</reference>
<dbReference type="AlphaFoldDB" id="A0A903VKC8"/>
<dbReference type="EnsemblMetazoa" id="AAEL023941-RA">
    <property type="protein sequence ID" value="AAEL023941-PA"/>
    <property type="gene ID" value="AAEL023941"/>
</dbReference>
<keyword evidence="1" id="KW-1133">Transmembrane helix</keyword>
<dbReference type="OrthoDB" id="7724958at2759"/>
<keyword evidence="1" id="KW-0472">Membrane</keyword>
<keyword evidence="3" id="KW-1185">Reference proteome</keyword>
<proteinExistence type="predicted"/>
<accession>A0A903VKC8</accession>
<evidence type="ECO:0000313" key="3">
    <source>
        <dbReference type="Proteomes" id="UP000008820"/>
    </source>
</evidence>
<feature type="transmembrane region" description="Helical" evidence="1">
    <location>
        <begin position="12"/>
        <end position="32"/>
    </location>
</feature>
<gene>
    <name evidence="2" type="primary">110681377</name>
</gene>
<protein>
    <submittedName>
        <fullName evidence="2">Uncharacterized protein</fullName>
    </submittedName>
</protein>
<evidence type="ECO:0000313" key="2">
    <source>
        <dbReference type="EnsemblMetazoa" id="AAEL023941-PA"/>
    </source>
</evidence>
<sequence>MQHYLRFYIKFHSYVIAVATIIGSIFLAAVLYQSTDFLYPLEEFYDYRYMGSVGLVFGVIWLTVGISLFYGIFKEEKKFVYPFVAMYMIELFLLVLRDIIMIWQNKRWYNMVFVNPFGVVMALYVTLHVMMTMIAMGKLIEHEPVAQPGTNFVRFNTENGQDQRHSVVGDEEVLVTD</sequence>
<reference evidence="3" key="1">
    <citation type="submission" date="2017-06" db="EMBL/GenBank/DDBJ databases">
        <title>Aedes aegypti genome working group (AGWG) sequencing and assembly.</title>
        <authorList>
            <consortium name="Aedes aegypti Genome Working Group (AGWG)"/>
            <person name="Matthews B.J."/>
        </authorList>
    </citation>
    <scope>NUCLEOTIDE SEQUENCE [LARGE SCALE GENOMIC DNA]</scope>
    <source>
        <strain evidence="3">LVP_AGWG</strain>
    </source>
</reference>
<organism evidence="2 3">
    <name type="scientific">Aedes aegypti</name>
    <name type="common">Yellowfever mosquito</name>
    <name type="synonym">Culex aegypti</name>
    <dbReference type="NCBI Taxonomy" id="7159"/>
    <lineage>
        <taxon>Eukaryota</taxon>
        <taxon>Metazoa</taxon>
        <taxon>Ecdysozoa</taxon>
        <taxon>Arthropoda</taxon>
        <taxon>Hexapoda</taxon>
        <taxon>Insecta</taxon>
        <taxon>Pterygota</taxon>
        <taxon>Neoptera</taxon>
        <taxon>Endopterygota</taxon>
        <taxon>Diptera</taxon>
        <taxon>Nematocera</taxon>
        <taxon>Culicoidea</taxon>
        <taxon>Culicidae</taxon>
        <taxon>Culicinae</taxon>
        <taxon>Aedini</taxon>
        <taxon>Aedes</taxon>
        <taxon>Stegomyia</taxon>
    </lineage>
</organism>
<feature type="transmembrane region" description="Helical" evidence="1">
    <location>
        <begin position="80"/>
        <end position="102"/>
    </location>
</feature>
<dbReference type="Proteomes" id="UP000008820">
    <property type="component" value="Unassembled WGS sequence"/>
</dbReference>
<keyword evidence="1" id="KW-0812">Transmembrane</keyword>
<feature type="transmembrane region" description="Helical" evidence="1">
    <location>
        <begin position="108"/>
        <end position="130"/>
    </location>
</feature>
<name>A0A903VKC8_AEDAE</name>
<evidence type="ECO:0000256" key="1">
    <source>
        <dbReference type="SAM" id="Phobius"/>
    </source>
</evidence>
<feature type="transmembrane region" description="Helical" evidence="1">
    <location>
        <begin position="52"/>
        <end position="73"/>
    </location>
</feature>